<dbReference type="RefSeq" id="WP_214545109.1">
    <property type="nucleotide sequence ID" value="NZ_JAHEWN010000002.1"/>
</dbReference>
<protein>
    <submittedName>
        <fullName evidence="2">DUF3060 domain-containing protein</fullName>
    </submittedName>
</protein>
<evidence type="ECO:0000256" key="1">
    <source>
        <dbReference type="SAM" id="SignalP"/>
    </source>
</evidence>
<evidence type="ECO:0000313" key="2">
    <source>
        <dbReference type="EMBL" id="MBT1588736.1"/>
    </source>
</evidence>
<dbReference type="Proteomes" id="UP001519641">
    <property type="component" value="Unassembled WGS sequence"/>
</dbReference>
<accession>A0ABS5VGV6</accession>
<sequence length="144" mass="14242">MKRKTIVTVALGAALAAALTGCSGGANPDKTSSPTPSPTKTSAANETVYNECIDGLATIDASDATAEKPLSVGDCTHVSVLGAAKDGSTITLGAVDDLLVEASGATIDVKSAKSITVPGSDNTVEYSGEAAVQDLGQHNSIAAH</sequence>
<dbReference type="PROSITE" id="PS51257">
    <property type="entry name" value="PROKAR_LIPOPROTEIN"/>
    <property type="match status" value="1"/>
</dbReference>
<evidence type="ECO:0000313" key="3">
    <source>
        <dbReference type="Proteomes" id="UP001519641"/>
    </source>
</evidence>
<comment type="caution">
    <text evidence="2">The sequence shown here is derived from an EMBL/GenBank/DDBJ whole genome shotgun (WGS) entry which is preliminary data.</text>
</comment>
<proteinExistence type="predicted"/>
<feature type="signal peptide" evidence="1">
    <location>
        <begin position="1"/>
        <end position="28"/>
    </location>
</feature>
<reference evidence="2 3" key="1">
    <citation type="submission" date="2021-05" db="EMBL/GenBank/DDBJ databases">
        <title>Whole genome sequence of Curtobacterium flaccumfaciens pv. flaccumfaciens strain CFBP 8819.</title>
        <authorList>
            <person name="Osdaghi E."/>
            <person name="Taghouti G."/>
            <person name="Portier P."/>
            <person name="Fazliarab A."/>
            <person name="Taghavi S.M."/>
            <person name="Briand M."/>
            <person name="Le-Saux M."/>
            <person name="Jacques M.-A."/>
        </authorList>
    </citation>
    <scope>NUCLEOTIDE SEQUENCE [LARGE SCALE GENOMIC DNA]</scope>
    <source>
        <strain evidence="2 3">CFBP 8819</strain>
    </source>
</reference>
<dbReference type="EMBL" id="JAHEWS010000020">
    <property type="protein sequence ID" value="MBT1588736.1"/>
    <property type="molecule type" value="Genomic_DNA"/>
</dbReference>
<gene>
    <name evidence="2" type="ORF">KK097_13020</name>
</gene>
<keyword evidence="3" id="KW-1185">Reference proteome</keyword>
<dbReference type="Pfam" id="PF11259">
    <property type="entry name" value="DUF3060"/>
    <property type="match status" value="1"/>
</dbReference>
<organism evidence="2 3">
    <name type="scientific">Curtobacterium aurantiacum</name>
    <dbReference type="NCBI Taxonomy" id="3236919"/>
    <lineage>
        <taxon>Bacteria</taxon>
        <taxon>Bacillati</taxon>
        <taxon>Actinomycetota</taxon>
        <taxon>Actinomycetes</taxon>
        <taxon>Micrococcales</taxon>
        <taxon>Microbacteriaceae</taxon>
        <taxon>Curtobacterium</taxon>
    </lineage>
</organism>
<dbReference type="InterPro" id="IPR021417">
    <property type="entry name" value="DUF3060"/>
</dbReference>
<feature type="chain" id="PRO_5046818124" evidence="1">
    <location>
        <begin position="29"/>
        <end position="144"/>
    </location>
</feature>
<name>A0ABS5VGV6_9MICO</name>
<keyword evidence="1" id="KW-0732">Signal</keyword>